<dbReference type="AlphaFoldDB" id="Q6LSR0"/>
<dbReference type="KEGG" id="ppr:PBPRA1255"/>
<dbReference type="EMBL" id="CR378667">
    <property type="protein sequence ID" value="CAG19666.1"/>
    <property type="molecule type" value="Genomic_DNA"/>
</dbReference>
<accession>Q6LSR0</accession>
<gene>
    <name evidence="2" type="ordered locus">PBPRA1255</name>
</gene>
<evidence type="ECO:0000313" key="3">
    <source>
        <dbReference type="Proteomes" id="UP000000593"/>
    </source>
</evidence>
<evidence type="ECO:0000313" key="2">
    <source>
        <dbReference type="EMBL" id="CAG19666.1"/>
    </source>
</evidence>
<organism evidence="2 3">
    <name type="scientific">Photobacterium profundum (strain SS9)</name>
    <dbReference type="NCBI Taxonomy" id="298386"/>
    <lineage>
        <taxon>Bacteria</taxon>
        <taxon>Pseudomonadati</taxon>
        <taxon>Pseudomonadota</taxon>
        <taxon>Gammaproteobacteria</taxon>
        <taxon>Vibrionales</taxon>
        <taxon>Vibrionaceae</taxon>
        <taxon>Photobacterium</taxon>
    </lineage>
</organism>
<sequence>MRSRILRDKPSAVKHPPPSGWHKNSRNVVIVYWLAIPKSKPKCQGSHQTLLSSSKIHPLSQFLLLKPMALSVCQLRFLSGMSLAFQLTRIW</sequence>
<proteinExistence type="predicted"/>
<feature type="compositionally biased region" description="Basic and acidic residues" evidence="1">
    <location>
        <begin position="1"/>
        <end position="11"/>
    </location>
</feature>
<protein>
    <submittedName>
        <fullName evidence="2">Uncharacterized protein</fullName>
    </submittedName>
</protein>
<keyword evidence="3" id="KW-1185">Reference proteome</keyword>
<name>Q6LSR0_PHOPR</name>
<reference evidence="3" key="1">
    <citation type="journal article" date="2005" name="Science">
        <title>Life at depth: Photobacterium profundum genome sequence and expression analysis.</title>
        <authorList>
            <person name="Vezzi A."/>
            <person name="Campanaro S."/>
            <person name="D'Angelo M."/>
            <person name="Simonato F."/>
            <person name="Vitulo N."/>
            <person name="Lauro F.M."/>
            <person name="Cestaro A."/>
            <person name="Malacrida G."/>
            <person name="Simionati B."/>
            <person name="Cannata N."/>
            <person name="Romualdi C."/>
            <person name="Bartlett D.H."/>
            <person name="Valle G."/>
        </authorList>
    </citation>
    <scope>NUCLEOTIDE SEQUENCE [LARGE SCALE GENOMIC DNA]</scope>
    <source>
        <strain evidence="3">ATCC BAA-1253 / SS9</strain>
    </source>
</reference>
<evidence type="ECO:0000256" key="1">
    <source>
        <dbReference type="SAM" id="MobiDB-lite"/>
    </source>
</evidence>
<dbReference type="Proteomes" id="UP000000593">
    <property type="component" value="Chromosome 1"/>
</dbReference>
<feature type="region of interest" description="Disordered" evidence="1">
    <location>
        <begin position="1"/>
        <end position="23"/>
    </location>
</feature>
<dbReference type="HOGENOM" id="CLU_2424372_0_0_6"/>